<organism evidence="2 3">
    <name type="scientific">Kipferlia bialata</name>
    <dbReference type="NCBI Taxonomy" id="797122"/>
    <lineage>
        <taxon>Eukaryota</taxon>
        <taxon>Metamonada</taxon>
        <taxon>Carpediemonas-like organisms</taxon>
        <taxon>Kipferlia</taxon>
    </lineage>
</organism>
<dbReference type="Proteomes" id="UP000265618">
    <property type="component" value="Unassembled WGS sequence"/>
</dbReference>
<gene>
    <name evidence="2" type="ORF">KIPB_003838</name>
</gene>
<proteinExistence type="predicted"/>
<feature type="region of interest" description="Disordered" evidence="1">
    <location>
        <begin position="272"/>
        <end position="318"/>
    </location>
</feature>
<feature type="compositionally biased region" description="Basic and acidic residues" evidence="1">
    <location>
        <begin position="293"/>
        <end position="318"/>
    </location>
</feature>
<sequence length="456" mass="53151">MEVNDTFVCQCGEVLVQWDEYTQHVATCPGPGILTADLKGICLTAPETLFVTPPLLGISRFLGCTDEYDCVDLEGPTSLERGVLDTLTRCNMRPAVYGSYGSVYATETSHMEIVVREKEVSLQHVRDALQRHPGLVGDIQHIGSGATQLLRVYNPGKGLEGPYIDIALARNRKELVKRQPYQSLRALLRTEDVVGAKRRKRMLAEVARVFDTSSVDTLTRDVMLAWYKYNARPKAIKCLRYEIGALQRRMNEEKKKNGTYPREWNDTMRELSREEGRERKRLQSVVDVQHNGNTEDRKLPDIPRVRQTAEKSQRERQLELDWERQEKERTRRIREEAKERERDTARRERAVEKREKERRESAARAAKAEEALARAQEVKRLEEEGLIIRRRLMEARKDALRRKWGVFLSHAHNDTLREDHVHQMARALCDIHQRQDYEQQCSLLMLKYLDYGQWEL</sequence>
<feature type="region of interest" description="Disordered" evidence="1">
    <location>
        <begin position="330"/>
        <end position="360"/>
    </location>
</feature>
<dbReference type="EMBL" id="BDIP01000772">
    <property type="protein sequence ID" value="GIQ82665.1"/>
    <property type="molecule type" value="Genomic_DNA"/>
</dbReference>
<reference evidence="2 3" key="1">
    <citation type="journal article" date="2018" name="PLoS ONE">
        <title>The draft genome of Kipferlia bialata reveals reductive genome evolution in fornicate parasites.</title>
        <authorList>
            <person name="Tanifuji G."/>
            <person name="Takabayashi S."/>
            <person name="Kume K."/>
            <person name="Takagi M."/>
            <person name="Nakayama T."/>
            <person name="Kamikawa R."/>
            <person name="Inagaki Y."/>
            <person name="Hashimoto T."/>
        </authorList>
    </citation>
    <scope>NUCLEOTIDE SEQUENCE [LARGE SCALE GENOMIC DNA]</scope>
    <source>
        <strain evidence="2">NY0173</strain>
    </source>
</reference>
<name>A0A9K3GHM5_9EUKA</name>
<dbReference type="AlphaFoldDB" id="A0A9K3GHM5"/>
<evidence type="ECO:0000256" key="1">
    <source>
        <dbReference type="SAM" id="MobiDB-lite"/>
    </source>
</evidence>
<keyword evidence="3" id="KW-1185">Reference proteome</keyword>
<accession>A0A9K3GHM5</accession>
<evidence type="ECO:0000313" key="3">
    <source>
        <dbReference type="Proteomes" id="UP000265618"/>
    </source>
</evidence>
<evidence type="ECO:0000313" key="2">
    <source>
        <dbReference type="EMBL" id="GIQ82665.1"/>
    </source>
</evidence>
<protein>
    <submittedName>
        <fullName evidence="2">Uncharacterized protein</fullName>
    </submittedName>
</protein>
<comment type="caution">
    <text evidence="2">The sequence shown here is derived from an EMBL/GenBank/DDBJ whole genome shotgun (WGS) entry which is preliminary data.</text>
</comment>